<dbReference type="Pfam" id="PF00144">
    <property type="entry name" value="Beta-lactamase"/>
    <property type="match status" value="1"/>
</dbReference>
<evidence type="ECO:0000259" key="1">
    <source>
        <dbReference type="Pfam" id="PF00144"/>
    </source>
</evidence>
<sequence length="470" mass="51447">MFQDLDAIYARYRQAENIPGLVYGVIQGGKLAHVKGLGIASLETKAPVEAETFFRIASMTKCVTSLAVLLLRDRGRLSLDATVESLVPGFAKLLLPTADSRPVTLRDLLTHVAGFVTDDPWGDRLLAQPLDEFNRMLEAGMHFARPPRIDFEYSNLGYTVLGRVVEAASGDDYTGFVTREILRPIGMERSTFEIDDLPAGALALGYRHHDDTWSAARLEHDGAFGAMAGICTNAVEYGRFVAFMLDAWPSRDAAETGPVSRASRRELALLHSGPRAPTFRKHQGREIATASAYGYGLINSFEPELGRYLHHRGGLPGYGSHFLFSPETQIGIFSFANRTYAAMNEPNVEAAAALKDAGAWTVPPLPVSAHLATAVEAVSRVYRAGRIAEAKEMLAINFLLDRPAEEWDRHLSLLAERVGELRHIDAIPDHQLSAKLTLTGERGVARGDLILTGERSPRIQSLTLEFAKGA</sequence>
<accession>A0ABU0YJN9</accession>
<comment type="caution">
    <text evidence="2">The sequence shown here is derived from an EMBL/GenBank/DDBJ whole genome shotgun (WGS) entry which is preliminary data.</text>
</comment>
<feature type="domain" description="Beta-lactamase-related" evidence="1">
    <location>
        <begin position="6"/>
        <end position="350"/>
    </location>
</feature>
<reference evidence="3" key="1">
    <citation type="submission" date="2023-08" db="EMBL/GenBank/DDBJ databases">
        <title>Rhodospirillaceae gen. nov., a novel taxon isolated from the Yangtze River Yuezi River estuary sludge.</title>
        <authorList>
            <person name="Ruan L."/>
        </authorList>
    </citation>
    <scope>NUCLEOTIDE SEQUENCE [LARGE SCALE GENOMIC DNA]</scope>
    <source>
        <strain evidence="3">R-7</strain>
    </source>
</reference>
<protein>
    <submittedName>
        <fullName evidence="2">Serine hydrolase domain-containing protein</fullName>
        <ecNumber evidence="2">3.1.1.103</ecNumber>
    </submittedName>
</protein>
<keyword evidence="2" id="KW-0378">Hydrolase</keyword>
<proteinExistence type="predicted"/>
<dbReference type="EMBL" id="JAUYVI010000002">
    <property type="protein sequence ID" value="MDQ7246883.1"/>
    <property type="molecule type" value="Genomic_DNA"/>
</dbReference>
<dbReference type="PANTHER" id="PTHR46825:SF9">
    <property type="entry name" value="BETA-LACTAMASE-RELATED DOMAIN-CONTAINING PROTEIN"/>
    <property type="match status" value="1"/>
</dbReference>
<dbReference type="InterPro" id="IPR012338">
    <property type="entry name" value="Beta-lactam/transpept-like"/>
</dbReference>
<dbReference type="GO" id="GO:0016787">
    <property type="term" value="F:hydrolase activity"/>
    <property type="evidence" value="ECO:0007669"/>
    <property type="project" value="UniProtKB-KW"/>
</dbReference>
<gene>
    <name evidence="2" type="ORF">Q8A70_04375</name>
</gene>
<dbReference type="Gene3D" id="3.40.710.10">
    <property type="entry name" value="DD-peptidase/beta-lactamase superfamily"/>
    <property type="match status" value="1"/>
</dbReference>
<dbReference type="InterPro" id="IPR050491">
    <property type="entry name" value="AmpC-like"/>
</dbReference>
<evidence type="ECO:0000313" key="3">
    <source>
        <dbReference type="Proteomes" id="UP001230156"/>
    </source>
</evidence>
<dbReference type="InterPro" id="IPR001466">
    <property type="entry name" value="Beta-lactam-related"/>
</dbReference>
<dbReference type="EC" id="3.1.1.103" evidence="2"/>
<dbReference type="RefSeq" id="WP_379954299.1">
    <property type="nucleotide sequence ID" value="NZ_JAUYVI010000002.1"/>
</dbReference>
<organism evidence="2 3">
    <name type="scientific">Dongia sedimenti</name>
    <dbReference type="NCBI Taxonomy" id="3064282"/>
    <lineage>
        <taxon>Bacteria</taxon>
        <taxon>Pseudomonadati</taxon>
        <taxon>Pseudomonadota</taxon>
        <taxon>Alphaproteobacteria</taxon>
        <taxon>Rhodospirillales</taxon>
        <taxon>Dongiaceae</taxon>
        <taxon>Dongia</taxon>
    </lineage>
</organism>
<keyword evidence="3" id="KW-1185">Reference proteome</keyword>
<dbReference type="PANTHER" id="PTHR46825">
    <property type="entry name" value="D-ALANYL-D-ALANINE-CARBOXYPEPTIDASE/ENDOPEPTIDASE AMPH"/>
    <property type="match status" value="1"/>
</dbReference>
<name>A0ABU0YJN9_9PROT</name>
<dbReference type="SUPFAM" id="SSF56601">
    <property type="entry name" value="beta-lactamase/transpeptidase-like"/>
    <property type="match status" value="1"/>
</dbReference>
<evidence type="ECO:0000313" key="2">
    <source>
        <dbReference type="EMBL" id="MDQ7246883.1"/>
    </source>
</evidence>
<dbReference type="Proteomes" id="UP001230156">
    <property type="component" value="Unassembled WGS sequence"/>
</dbReference>